<dbReference type="KEGG" id="mmar:MODMU_2446"/>
<sequence>MSTSRYRAAAVLACLLLTGCAGTAQTAGTPTPAVAEPDWLDRTYLVTCDGIVPDGFRAAVVDGVARVPADASRPPHYDHYDVRVTATADGDVDGDGAPDAVVLLDCSPQPSNGIVQEVQVFSASGRPLGTLPSPRTMPENVLLPPVYDRAGLSVADGEIVAAMTAYGPGDNHASGPSVPLTVRWRLDGDEFVRTGS</sequence>
<name>I4EWW2_MODI5</name>
<feature type="chain" id="PRO_5003689300" description="Lipoprotein" evidence="1">
    <location>
        <begin position="27"/>
        <end position="196"/>
    </location>
</feature>
<feature type="signal peptide" evidence="1">
    <location>
        <begin position="1"/>
        <end position="26"/>
    </location>
</feature>
<dbReference type="Proteomes" id="UP000006461">
    <property type="component" value="Chromosome"/>
</dbReference>
<evidence type="ECO:0000313" key="3">
    <source>
        <dbReference type="Proteomes" id="UP000006461"/>
    </source>
</evidence>
<keyword evidence="3" id="KW-1185">Reference proteome</keyword>
<evidence type="ECO:0000313" key="2">
    <source>
        <dbReference type="EMBL" id="CCH87875.1"/>
    </source>
</evidence>
<dbReference type="EMBL" id="FO203431">
    <property type="protein sequence ID" value="CCH87875.1"/>
    <property type="molecule type" value="Genomic_DNA"/>
</dbReference>
<accession>I4EWW2</accession>
<protein>
    <recommendedName>
        <fullName evidence="4">Lipoprotein</fullName>
    </recommendedName>
</protein>
<dbReference type="HOGENOM" id="CLU_1388855_0_0_11"/>
<dbReference type="OrthoDB" id="4297345at2"/>
<keyword evidence="1" id="KW-0732">Signal</keyword>
<reference evidence="2 3" key="1">
    <citation type="journal article" date="2012" name="J. Bacteriol.">
        <title>Genome Sequence of Radiation-Resistant Modestobacter marinus Strain BC501, a Representative Actinobacterium That Thrives on Calcareous Stone Surfaces.</title>
        <authorList>
            <person name="Normand P."/>
            <person name="Gury J."/>
            <person name="Pujic P."/>
            <person name="Chouaia B."/>
            <person name="Crotti E."/>
            <person name="Brusetti L."/>
            <person name="Daffonchio D."/>
            <person name="Vacherie B."/>
            <person name="Barbe V."/>
            <person name="Medigue C."/>
            <person name="Calteau A."/>
            <person name="Ghodhbane-Gtari F."/>
            <person name="Essoussi I."/>
            <person name="Nouioui I."/>
            <person name="Abbassi-Ghozzi I."/>
            <person name="Gtari M."/>
        </authorList>
    </citation>
    <scope>NUCLEOTIDE SEQUENCE [LARGE SCALE GENOMIC DNA]</scope>
    <source>
        <strain evidence="3">BC 501</strain>
    </source>
</reference>
<evidence type="ECO:0008006" key="4">
    <source>
        <dbReference type="Google" id="ProtNLM"/>
    </source>
</evidence>
<proteinExistence type="predicted"/>
<gene>
    <name evidence="2" type="ordered locus">MODMU_2446</name>
</gene>
<evidence type="ECO:0000256" key="1">
    <source>
        <dbReference type="SAM" id="SignalP"/>
    </source>
</evidence>
<dbReference type="PROSITE" id="PS51257">
    <property type="entry name" value="PROKAR_LIPOPROTEIN"/>
    <property type="match status" value="1"/>
</dbReference>
<organism evidence="2 3">
    <name type="scientific">Modestobacter italicus (strain DSM 44449 / CECT 9708 / BC 501)</name>
    <dbReference type="NCBI Taxonomy" id="2732864"/>
    <lineage>
        <taxon>Bacteria</taxon>
        <taxon>Bacillati</taxon>
        <taxon>Actinomycetota</taxon>
        <taxon>Actinomycetes</taxon>
        <taxon>Geodermatophilales</taxon>
        <taxon>Geodermatophilaceae</taxon>
        <taxon>Modestobacter</taxon>
    </lineage>
</organism>
<dbReference type="PATRIC" id="fig|477641.3.peg.2323"/>
<dbReference type="AlphaFoldDB" id="I4EWW2"/>